<dbReference type="InterPro" id="IPR010920">
    <property type="entry name" value="LSM_dom_sf"/>
</dbReference>
<evidence type="ECO:0000256" key="8">
    <source>
        <dbReference type="ARBA" id="ARBA00022664"/>
    </source>
</evidence>
<evidence type="ECO:0000256" key="6">
    <source>
        <dbReference type="ARBA" id="ARBA00022490"/>
    </source>
</evidence>
<keyword evidence="7" id="KW-0337">GPI-anchor biosynthesis</keyword>
<dbReference type="InterPro" id="IPR027078">
    <property type="entry name" value="snRNP-E"/>
</dbReference>
<evidence type="ECO:0000313" key="20">
    <source>
        <dbReference type="Proteomes" id="UP000005239"/>
    </source>
</evidence>
<reference evidence="20" key="1">
    <citation type="journal article" date="2008" name="Nat. Genet.">
        <title>The Pristionchus pacificus genome provides a unique perspective on nematode lifestyle and parasitism.</title>
        <authorList>
            <person name="Dieterich C."/>
            <person name="Clifton S.W."/>
            <person name="Schuster L.N."/>
            <person name="Chinwalla A."/>
            <person name="Delehaunty K."/>
            <person name="Dinkelacker I."/>
            <person name="Fulton L."/>
            <person name="Fulton R."/>
            <person name="Godfrey J."/>
            <person name="Minx P."/>
            <person name="Mitreva M."/>
            <person name="Roeseler W."/>
            <person name="Tian H."/>
            <person name="Witte H."/>
            <person name="Yang S.P."/>
            <person name="Wilson R.K."/>
            <person name="Sommer R.J."/>
        </authorList>
    </citation>
    <scope>NUCLEOTIDE SEQUENCE [LARGE SCALE GENOMIC DNA]</scope>
    <source>
        <strain evidence="20">PS312</strain>
    </source>
</reference>
<sequence>MSGRGGKMQKVMVQPINLIFRYLQNRTRIQIWLYENTIHRIEGYILGFDEYMNIVLDEAEEVNVKSKSRNKTTSLSSSSLNATIISSFRNVLLTSEPVTISETLRVFPLMFTHCYSSLTLSTTILSIIVPASSILETGIQLTVDEFFEAPGHTNNWAVLVDTSRFWFNYRHSSNVLSLYHSIKRLGIPDSNIIVMLAEDIPCNARNPKPGTVFNSPNSPQNLYGEDVEVDYRGAEVTVENFVRVLTGRHDESTPRNKRLLTNHQSNVLIYLTGHGGDSFIKFQDTQELTNAEIGNAIRTMYEHNRYNEMFFIADTCRSASLYEWIDSPGVLSTSSSLTHEESYSYDIDENIGVYVIDRYSHFTLRFFDEKMKALNSSASMQEYLEACNYQQCLSTVGVSTDNYSKDPKRVRATDFFGSKRMIRYLEEEIELDEEWMEAIKQYVV</sequence>
<dbReference type="PRINTS" id="PR00776">
    <property type="entry name" value="HEMOGLOBNASE"/>
</dbReference>
<gene>
    <name evidence="19" type="primary">WBGene00111173</name>
</gene>
<comment type="similarity">
    <text evidence="4">Belongs to the snRNP Sm proteins family.</text>
</comment>
<evidence type="ECO:0000256" key="17">
    <source>
        <dbReference type="ARBA" id="ARBA00063415"/>
    </source>
</evidence>
<dbReference type="Proteomes" id="UP000005239">
    <property type="component" value="Unassembled WGS sequence"/>
</dbReference>
<comment type="similarity">
    <text evidence="5">Belongs to the peptidase C13 family.</text>
</comment>
<keyword evidence="8" id="KW-0507">mRNA processing</keyword>
<dbReference type="Gene3D" id="2.30.30.100">
    <property type="match status" value="1"/>
</dbReference>
<dbReference type="AlphaFoldDB" id="A0A2A6B442"/>
<evidence type="ECO:0000256" key="9">
    <source>
        <dbReference type="ARBA" id="ARBA00022728"/>
    </source>
</evidence>
<keyword evidence="6" id="KW-0963">Cytoplasm</keyword>
<dbReference type="EnsemblMetazoa" id="PPA21619.1">
    <property type="protein sequence ID" value="PPA21619.1"/>
    <property type="gene ID" value="WBGene00111173"/>
</dbReference>
<evidence type="ECO:0000256" key="12">
    <source>
        <dbReference type="ARBA" id="ARBA00023187"/>
    </source>
</evidence>
<dbReference type="PIRSF" id="PIRSF500138">
    <property type="entry name" value="GPI8"/>
    <property type="match status" value="1"/>
</dbReference>
<dbReference type="FunFam" id="3.40.50.1460:FF:000021">
    <property type="entry name" value="GPI-anchor transamidase"/>
    <property type="match status" value="1"/>
</dbReference>
<comment type="subunit">
    <text evidence="17">Core component of the spliceosomal U1, U2, U4 and U5 small nuclear ribonucleoproteins (snRNPs), the building blocks of the spliceosome.</text>
</comment>
<evidence type="ECO:0000256" key="15">
    <source>
        <dbReference type="ARBA" id="ARBA00030143"/>
    </source>
</evidence>
<comment type="function">
    <text evidence="16">Plays a role in pre-mRNA splicing as a core component of the spliceosomal U1, U2, U4 and U5 small nuclear ribonucleoproteins (snRNPs), the building blocks of the spliceosome.</text>
</comment>
<dbReference type="GO" id="GO:0000398">
    <property type="term" value="P:mRNA splicing, via spliceosome"/>
    <property type="evidence" value="ECO:0007669"/>
    <property type="project" value="InterPro"/>
</dbReference>
<protein>
    <recommendedName>
        <fullName evidence="18">Probable small nuclear ribonucleoprotein E</fullName>
    </recommendedName>
    <alternativeName>
        <fullName evidence="15">Sm protein E</fullName>
    </alternativeName>
</protein>
<dbReference type="PANTHER" id="PTHR48067:SF1">
    <property type="entry name" value="GPI-ANCHOR TRANSAMIDASE"/>
    <property type="match status" value="1"/>
</dbReference>
<evidence type="ECO:0000256" key="2">
    <source>
        <dbReference type="ARBA" id="ARBA00004514"/>
    </source>
</evidence>
<comment type="subcellular location">
    <subcellularLocation>
        <location evidence="2">Cytoplasm</location>
        <location evidence="2">Cytosol</location>
    </subcellularLocation>
    <subcellularLocation>
        <location evidence="1">Nucleus</location>
    </subcellularLocation>
</comment>
<dbReference type="Pfam" id="PF01650">
    <property type="entry name" value="Peptidase_C13"/>
    <property type="match status" value="1"/>
</dbReference>
<dbReference type="SUPFAM" id="SSF50182">
    <property type="entry name" value="Sm-like ribonucleoproteins"/>
    <property type="match status" value="1"/>
</dbReference>
<dbReference type="GO" id="GO:0005829">
    <property type="term" value="C:cytosol"/>
    <property type="evidence" value="ECO:0007669"/>
    <property type="project" value="UniProtKB-SubCell"/>
</dbReference>
<dbReference type="GO" id="GO:0003723">
    <property type="term" value="F:RNA binding"/>
    <property type="evidence" value="ECO:0007669"/>
    <property type="project" value="UniProtKB-KW"/>
</dbReference>
<evidence type="ECO:0000256" key="16">
    <source>
        <dbReference type="ARBA" id="ARBA00058057"/>
    </source>
</evidence>
<evidence type="ECO:0000256" key="14">
    <source>
        <dbReference type="ARBA" id="ARBA00023274"/>
    </source>
</evidence>
<evidence type="ECO:0000256" key="18">
    <source>
        <dbReference type="ARBA" id="ARBA00071875"/>
    </source>
</evidence>
<keyword evidence="13" id="KW-0539">Nucleus</keyword>
<keyword evidence="10" id="KW-0732">Signal</keyword>
<dbReference type="GO" id="GO:0006508">
    <property type="term" value="P:proteolysis"/>
    <property type="evidence" value="ECO:0007669"/>
    <property type="project" value="InterPro"/>
</dbReference>
<keyword evidence="11" id="KW-0694">RNA-binding</keyword>
<keyword evidence="9" id="KW-0747">Spliceosome</keyword>
<keyword evidence="12" id="KW-0508">mRNA splicing</keyword>
<dbReference type="InterPro" id="IPR001096">
    <property type="entry name" value="Peptidase_C13"/>
</dbReference>
<evidence type="ECO:0000313" key="19">
    <source>
        <dbReference type="EnsemblMetazoa" id="PPA21619.1"/>
    </source>
</evidence>
<evidence type="ECO:0000256" key="7">
    <source>
        <dbReference type="ARBA" id="ARBA00022502"/>
    </source>
</evidence>
<dbReference type="GO" id="GO:0042765">
    <property type="term" value="C:GPI-anchor transamidase complex"/>
    <property type="evidence" value="ECO:0000318"/>
    <property type="project" value="GO_Central"/>
</dbReference>
<dbReference type="InterPro" id="IPR028361">
    <property type="entry name" value="GPI_transamidase"/>
</dbReference>
<dbReference type="GO" id="GO:0016255">
    <property type="term" value="P:attachment of GPI anchor to protein"/>
    <property type="evidence" value="ECO:0000318"/>
    <property type="project" value="GO_Central"/>
</dbReference>
<dbReference type="PIRSF" id="PIRSF019663">
    <property type="entry name" value="Legumain"/>
    <property type="match status" value="1"/>
</dbReference>
<dbReference type="Pfam" id="PF01423">
    <property type="entry name" value="LSM"/>
    <property type="match status" value="1"/>
</dbReference>
<evidence type="ECO:0000256" key="5">
    <source>
        <dbReference type="ARBA" id="ARBA00009941"/>
    </source>
</evidence>
<dbReference type="InterPro" id="IPR001163">
    <property type="entry name" value="Sm_dom_euk/arc"/>
</dbReference>
<evidence type="ECO:0000256" key="1">
    <source>
        <dbReference type="ARBA" id="ARBA00004123"/>
    </source>
</evidence>
<keyword evidence="20" id="KW-1185">Reference proteome</keyword>
<dbReference type="GO" id="GO:0005681">
    <property type="term" value="C:spliceosomal complex"/>
    <property type="evidence" value="ECO:0007669"/>
    <property type="project" value="UniProtKB-KW"/>
</dbReference>
<proteinExistence type="inferred from homology"/>
<dbReference type="PANTHER" id="PTHR48067">
    <property type="entry name" value="GPI-ANCHOR TRANSAMIDASE"/>
    <property type="match status" value="1"/>
</dbReference>
<dbReference type="FunFam" id="2.30.30.100:FF:000013">
    <property type="entry name" value="Small nuclear ribonucleoprotein E"/>
    <property type="match status" value="1"/>
</dbReference>
<keyword evidence="14" id="KW-0687">Ribonucleoprotein</keyword>
<dbReference type="CDD" id="cd01718">
    <property type="entry name" value="Sm_E"/>
    <property type="match status" value="1"/>
</dbReference>
<accession>A0A8R1YK45</accession>
<dbReference type="Gene3D" id="3.40.50.1460">
    <property type="match status" value="1"/>
</dbReference>
<dbReference type="GO" id="GO:0006506">
    <property type="term" value="P:GPI anchor biosynthetic process"/>
    <property type="evidence" value="ECO:0007669"/>
    <property type="project" value="UniProtKB-UniPathway"/>
</dbReference>
<evidence type="ECO:0000256" key="11">
    <source>
        <dbReference type="ARBA" id="ARBA00022884"/>
    </source>
</evidence>
<accession>A0A2A6B442</accession>
<evidence type="ECO:0000256" key="3">
    <source>
        <dbReference type="ARBA" id="ARBA00004687"/>
    </source>
</evidence>
<organism evidence="19 20">
    <name type="scientific">Pristionchus pacificus</name>
    <name type="common">Parasitic nematode worm</name>
    <dbReference type="NCBI Taxonomy" id="54126"/>
    <lineage>
        <taxon>Eukaryota</taxon>
        <taxon>Metazoa</taxon>
        <taxon>Ecdysozoa</taxon>
        <taxon>Nematoda</taxon>
        <taxon>Chromadorea</taxon>
        <taxon>Rhabditida</taxon>
        <taxon>Rhabditina</taxon>
        <taxon>Diplogasteromorpha</taxon>
        <taxon>Diplogasteroidea</taxon>
        <taxon>Neodiplogasteridae</taxon>
        <taxon>Pristionchus</taxon>
    </lineage>
</organism>
<dbReference type="GO" id="GO:0003923">
    <property type="term" value="F:GPI-anchor transamidase activity"/>
    <property type="evidence" value="ECO:0000318"/>
    <property type="project" value="GO_Central"/>
</dbReference>
<evidence type="ECO:0000256" key="4">
    <source>
        <dbReference type="ARBA" id="ARBA00006850"/>
    </source>
</evidence>
<comment type="pathway">
    <text evidence="3">Glycolipid biosynthesis; glycosylphosphatidylinositol-anchor biosynthesis.</text>
</comment>
<name>A0A2A6B442_PRIPA</name>
<evidence type="ECO:0000256" key="10">
    <source>
        <dbReference type="ARBA" id="ARBA00022729"/>
    </source>
</evidence>
<dbReference type="SMART" id="SM00651">
    <property type="entry name" value="Sm"/>
    <property type="match status" value="1"/>
</dbReference>
<reference evidence="19" key="2">
    <citation type="submission" date="2022-06" db="UniProtKB">
        <authorList>
            <consortium name="EnsemblMetazoa"/>
        </authorList>
    </citation>
    <scope>IDENTIFICATION</scope>
    <source>
        <strain evidence="19">PS312</strain>
    </source>
</reference>
<evidence type="ECO:0000256" key="13">
    <source>
        <dbReference type="ARBA" id="ARBA00023242"/>
    </source>
</evidence>